<dbReference type="PROSITE" id="PS51257">
    <property type="entry name" value="PROKAR_LIPOPROTEIN"/>
    <property type="match status" value="1"/>
</dbReference>
<dbReference type="Pfam" id="PF15418">
    <property type="entry name" value="DUF4625"/>
    <property type="match status" value="1"/>
</dbReference>
<dbReference type="InterPro" id="IPR027829">
    <property type="entry name" value="DUF4625"/>
</dbReference>
<reference evidence="1 2" key="1">
    <citation type="submission" date="2021-05" db="EMBL/GenBank/DDBJ databases">
        <title>Comparative genomic studies on the polysaccharide-degrading batcterial strains of the Flammeovirga genus.</title>
        <authorList>
            <person name="Zewei F."/>
            <person name="Zheng Z."/>
            <person name="Yu L."/>
            <person name="Ruyue G."/>
            <person name="Yanhong M."/>
            <person name="Yuanyuan C."/>
            <person name="Jingyan G."/>
            <person name="Wenjun H."/>
        </authorList>
    </citation>
    <scope>NUCLEOTIDE SEQUENCE [LARGE SCALE GENOMIC DNA]</scope>
    <source>
        <strain evidence="1 2">YS10</strain>
    </source>
</reference>
<name>A0ABX8GRW6_9BACT</name>
<evidence type="ECO:0000313" key="2">
    <source>
        <dbReference type="Proteomes" id="UP000682802"/>
    </source>
</evidence>
<gene>
    <name evidence="1" type="ORF">KM029_13355</name>
</gene>
<proteinExistence type="predicted"/>
<organism evidence="1 2">
    <name type="scientific">Flammeovirga kamogawensis</name>
    <dbReference type="NCBI Taxonomy" id="373891"/>
    <lineage>
        <taxon>Bacteria</taxon>
        <taxon>Pseudomonadati</taxon>
        <taxon>Bacteroidota</taxon>
        <taxon>Cytophagia</taxon>
        <taxon>Cytophagales</taxon>
        <taxon>Flammeovirgaceae</taxon>
        <taxon>Flammeovirga</taxon>
    </lineage>
</organism>
<dbReference type="EMBL" id="CP076128">
    <property type="protein sequence ID" value="QWG06315.1"/>
    <property type="molecule type" value="Genomic_DNA"/>
</dbReference>
<dbReference type="Proteomes" id="UP000682802">
    <property type="component" value="Chromosome 1"/>
</dbReference>
<accession>A0ABX8GRW6</accession>
<keyword evidence="2" id="KW-1185">Reference proteome</keyword>
<evidence type="ECO:0000313" key="1">
    <source>
        <dbReference type="EMBL" id="QWG06315.1"/>
    </source>
</evidence>
<protein>
    <submittedName>
        <fullName evidence="1">DUF4625 domain-containing protein</fullName>
    </submittedName>
</protein>
<sequence>MKLQNVALYILFLTGFISCIALEDDFSPSISSDSFLNETYYYKDSFQLNITFTDNVLIEEAQVTIGKVDPSLDSTALEFTFDSVFTTQARLLILDSAIMIPAYVSTGEYFLALRNTDTGGNIIADTTYFMVGTDTLSPSLSDFTVMSAIEGNQENTAYCRGEYLSLSGLISDNIGINKIGVQIGTSSPRYFLAKGENLSLESIVENQIFISDSLANGVYDLTISMEDVFGNVKTEVQSININCDDVPAQFVSYAESNGIEIPSDRVVLMFPGENFSLSSLIFEDEGGLDSMRLEVSYIGVPATAGSTGTVVEDPVVELALNGATSVDLATLTTFNFGFNQTGVDAGETIFVNVKVKDQEQTWDNASFFRFSLVAREDLAPSINITDLIFNESKEYIPENTVQELTLTEDLNISIEGKVDENVGLSSITYTFTDDYGYNDPMTSTFTNFTTYPVDLGVMFGDVSFPIRELLDHEGVLVYTLEIVATDIKGQVDTVTYNFSVDYTQAGR</sequence>
<dbReference type="RefSeq" id="WP_144073735.1">
    <property type="nucleotide sequence ID" value="NZ_CP076128.1"/>
</dbReference>